<evidence type="ECO:0000259" key="2">
    <source>
        <dbReference type="Pfam" id="PF01926"/>
    </source>
</evidence>
<protein>
    <recommendedName>
        <fullName evidence="2">G domain-containing protein</fullName>
    </recommendedName>
</protein>
<dbReference type="Pfam" id="PF01926">
    <property type="entry name" value="MMR_HSR1"/>
    <property type="match status" value="1"/>
</dbReference>
<name>A0ABX0YKN8_9PSED</name>
<keyword evidence="1" id="KW-1133">Transmembrane helix</keyword>
<dbReference type="EMBL" id="JAAVJI010000012">
    <property type="protein sequence ID" value="NJP02752.1"/>
    <property type="molecule type" value="Genomic_DNA"/>
</dbReference>
<feature type="domain" description="G" evidence="2">
    <location>
        <begin position="287"/>
        <end position="385"/>
    </location>
</feature>
<dbReference type="Proteomes" id="UP000746535">
    <property type="component" value="Unassembled WGS sequence"/>
</dbReference>
<dbReference type="PRINTS" id="PR00326">
    <property type="entry name" value="GTP1OBG"/>
</dbReference>
<dbReference type="RefSeq" id="WP_168085328.1">
    <property type="nucleotide sequence ID" value="NZ_JAAVJI010000012.1"/>
</dbReference>
<keyword evidence="1" id="KW-0812">Transmembrane</keyword>
<comment type="caution">
    <text evidence="3">The sequence shown here is derived from an EMBL/GenBank/DDBJ whole genome shotgun (WGS) entry which is preliminary data.</text>
</comment>
<dbReference type="PANTHER" id="PTHR42714:SF2">
    <property type="entry name" value="TRNA MODIFICATION GTPASE GTPBP3, MITOCHONDRIAL"/>
    <property type="match status" value="1"/>
</dbReference>
<evidence type="ECO:0000313" key="3">
    <source>
        <dbReference type="EMBL" id="NJP02752.1"/>
    </source>
</evidence>
<dbReference type="InterPro" id="IPR006073">
    <property type="entry name" value="GTP-bd"/>
</dbReference>
<reference evidence="3 4" key="1">
    <citation type="submission" date="2020-03" db="EMBL/GenBank/DDBJ databases">
        <authorList>
            <person name="Wang L."/>
            <person name="He N."/>
            <person name="Li Y."/>
            <person name="Fang Y."/>
            <person name="Zhang F."/>
        </authorList>
    </citation>
    <scope>NUCLEOTIDE SEQUENCE [LARGE SCALE GENOMIC DNA]</scope>
    <source>
        <strain evidence="4">hsmgli-8</strain>
    </source>
</reference>
<sequence>MKRTFSGLAALARLSDRAVPYALLSVVMPVLVMAGFGLYAAVRYGYILHLIVVMLACTLLTSLGLLLARRRFGQRVGPAVQEALEASPRTPDYWRAKDREVQQALIPELRELVATDFSWQALPQTGLAVVRLVAVRYDERSDRAHWAFTAPELLAIVEQVSRRYRRVLKAHVPGVEHVRLSTLMNLNDQVERYGPLARKVFNLYRAARLISPQGLVAEALTQIRGEVFDGLSDELQNRLKYLLLMEVLRAAIDLYGGHFRLDDDQLQQARVTSKDDERKAPVLDPVRIGLVGQVGAGKSSLINALTGSLNAEVSALPATDGVAVYECAIEGAPNIRLIDLPGLDGSEAVGDLVFKEARECDLLLWALKANQPARALDRQFRERLKTWFARPENLEHEPPALLAVLTQADRLLPGGSWPEGFAFGDGSKAARAIEDASTYNQQLLALPELVAVALPPQQPAVGLSDLQQRLQTLYAKAVNVQLNRRRREAGEFSVTKEMDRIKRGVKGVFSLLR</sequence>
<proteinExistence type="predicted"/>
<dbReference type="Gene3D" id="3.40.50.300">
    <property type="entry name" value="P-loop containing nucleotide triphosphate hydrolases"/>
    <property type="match status" value="1"/>
</dbReference>
<keyword evidence="1" id="KW-0472">Membrane</keyword>
<gene>
    <name evidence="3" type="ORF">HBH25_18040</name>
</gene>
<organism evidence="3 4">
    <name type="scientific">Pseudomonas quercus</name>
    <dbReference type="NCBI Taxonomy" id="2722792"/>
    <lineage>
        <taxon>Bacteria</taxon>
        <taxon>Pseudomonadati</taxon>
        <taxon>Pseudomonadota</taxon>
        <taxon>Gammaproteobacteria</taxon>
        <taxon>Pseudomonadales</taxon>
        <taxon>Pseudomonadaceae</taxon>
        <taxon>Pseudomonas</taxon>
    </lineage>
</organism>
<accession>A0ABX0YKN8</accession>
<evidence type="ECO:0000256" key="1">
    <source>
        <dbReference type="SAM" id="Phobius"/>
    </source>
</evidence>
<dbReference type="SUPFAM" id="SSF52540">
    <property type="entry name" value="P-loop containing nucleoside triphosphate hydrolases"/>
    <property type="match status" value="1"/>
</dbReference>
<keyword evidence="4" id="KW-1185">Reference proteome</keyword>
<feature type="transmembrane region" description="Helical" evidence="1">
    <location>
        <begin position="21"/>
        <end position="40"/>
    </location>
</feature>
<evidence type="ECO:0000313" key="4">
    <source>
        <dbReference type="Proteomes" id="UP000746535"/>
    </source>
</evidence>
<dbReference type="PANTHER" id="PTHR42714">
    <property type="entry name" value="TRNA MODIFICATION GTPASE GTPBP3"/>
    <property type="match status" value="1"/>
</dbReference>
<dbReference type="InterPro" id="IPR027417">
    <property type="entry name" value="P-loop_NTPase"/>
</dbReference>
<feature type="transmembrane region" description="Helical" evidence="1">
    <location>
        <begin position="46"/>
        <end position="68"/>
    </location>
</feature>